<dbReference type="RefSeq" id="WP_281482004.1">
    <property type="nucleotide sequence ID" value="NZ_CP124543.1"/>
</dbReference>
<sequence length="119" mass="14130">MDRIKEYRRIVCDFLQEFATNDVQAQLIFDPVRDHYLVMHNEWRNEYRIYGCAMQLDIIEGKIWIQHNSTEIFIDQELIQRGVDRKDIILGFRSPSVRKLLAANIGISNQEQNHARPIS</sequence>
<dbReference type="Gene3D" id="3.30.310.110">
    <property type="entry name" value="XisI-like"/>
    <property type="match status" value="1"/>
</dbReference>
<dbReference type="Pfam" id="PF08869">
    <property type="entry name" value="XisI"/>
    <property type="match status" value="1"/>
</dbReference>
<keyword evidence="2" id="KW-1185">Reference proteome</keyword>
<proteinExistence type="predicted"/>
<dbReference type="Proteomes" id="UP001223520">
    <property type="component" value="Chromosome"/>
</dbReference>
<accession>A0AAJ6P8H4</accession>
<reference evidence="1 2" key="1">
    <citation type="journal article" date="2023" name="Limnol Oceanogr Lett">
        <title>Environmental adaptations by the intertidal Antarctic cyanobacterium Halotia branconii CENA392 as revealed using long-read genome sequencing.</title>
        <authorList>
            <person name="Dextro R.B."/>
            <person name="Delbaje E."/>
            <person name="Freitas P.N.N."/>
            <person name="Geraldes V."/>
            <person name="Pinto E."/>
            <person name="Long P.F."/>
            <person name="Fiore M.F."/>
        </authorList>
    </citation>
    <scope>NUCLEOTIDE SEQUENCE [LARGE SCALE GENOMIC DNA]</scope>
    <source>
        <strain evidence="1 2">CENA392</strain>
    </source>
</reference>
<dbReference type="CDD" id="cd16382">
    <property type="entry name" value="XisI-like"/>
    <property type="match status" value="1"/>
</dbReference>
<evidence type="ECO:0000313" key="1">
    <source>
        <dbReference type="EMBL" id="WGV24686.1"/>
    </source>
</evidence>
<evidence type="ECO:0000313" key="2">
    <source>
        <dbReference type="Proteomes" id="UP001223520"/>
    </source>
</evidence>
<dbReference type="EMBL" id="CP124543">
    <property type="protein sequence ID" value="WGV24686.1"/>
    <property type="molecule type" value="Genomic_DNA"/>
</dbReference>
<gene>
    <name evidence="1" type="ORF">QI031_23410</name>
</gene>
<dbReference type="KEGG" id="hbq:QI031_23410"/>
<dbReference type="AlphaFoldDB" id="A0AAJ6P8H4"/>
<dbReference type="InterPro" id="IPR014968">
    <property type="entry name" value="XisI"/>
</dbReference>
<dbReference type="InterPro" id="IPR035943">
    <property type="entry name" value="XisI-like_sf"/>
</dbReference>
<name>A0AAJ6P8H4_9CYAN</name>
<protein>
    <submittedName>
        <fullName evidence="1">XisI protein</fullName>
    </submittedName>
</protein>
<organism evidence="1 2">
    <name type="scientific">Halotia branconii CENA392</name>
    <dbReference type="NCBI Taxonomy" id="1539056"/>
    <lineage>
        <taxon>Bacteria</taxon>
        <taxon>Bacillati</taxon>
        <taxon>Cyanobacteriota</taxon>
        <taxon>Cyanophyceae</taxon>
        <taxon>Nostocales</taxon>
        <taxon>Nodulariaceae</taxon>
        <taxon>Halotia</taxon>
    </lineage>
</organism>
<dbReference type="SUPFAM" id="SSF143847">
    <property type="entry name" value="XisI-like"/>
    <property type="match status" value="1"/>
</dbReference>